<dbReference type="RefSeq" id="WP_245832663.1">
    <property type="nucleotide sequence ID" value="NZ_NBBJ01000001.1"/>
</dbReference>
<protein>
    <submittedName>
        <fullName evidence="4">Murein hydrolase activator EnvC</fullName>
    </submittedName>
</protein>
<evidence type="ECO:0000256" key="1">
    <source>
        <dbReference type="SAM" id="Coils"/>
    </source>
</evidence>
<dbReference type="AlphaFoldDB" id="A0A245ZQS1"/>
<name>A0A245ZQS1_9SPHN</name>
<dbReference type="InterPro" id="IPR011055">
    <property type="entry name" value="Dup_hybrid_motif"/>
</dbReference>
<dbReference type="CDD" id="cd12797">
    <property type="entry name" value="M23_peptidase"/>
    <property type="match status" value="1"/>
</dbReference>
<dbReference type="SUPFAM" id="SSF51261">
    <property type="entry name" value="Duplicated hybrid motif"/>
    <property type="match status" value="1"/>
</dbReference>
<dbReference type="Proteomes" id="UP000197783">
    <property type="component" value="Unassembled WGS sequence"/>
</dbReference>
<comment type="caution">
    <text evidence="4">The sequence shown here is derived from an EMBL/GenBank/DDBJ whole genome shotgun (WGS) entry which is preliminary data.</text>
</comment>
<feature type="chain" id="PRO_5012987044" evidence="2">
    <location>
        <begin position="22"/>
        <end position="383"/>
    </location>
</feature>
<dbReference type="GO" id="GO:0004222">
    <property type="term" value="F:metalloendopeptidase activity"/>
    <property type="evidence" value="ECO:0007669"/>
    <property type="project" value="TreeGrafter"/>
</dbReference>
<feature type="coiled-coil region" evidence="1">
    <location>
        <begin position="33"/>
        <end position="67"/>
    </location>
</feature>
<dbReference type="PANTHER" id="PTHR21666">
    <property type="entry name" value="PEPTIDASE-RELATED"/>
    <property type="match status" value="1"/>
</dbReference>
<feature type="signal peptide" evidence="2">
    <location>
        <begin position="1"/>
        <end position="21"/>
    </location>
</feature>
<evidence type="ECO:0000259" key="3">
    <source>
        <dbReference type="Pfam" id="PF01551"/>
    </source>
</evidence>
<keyword evidence="1" id="KW-0175">Coiled coil</keyword>
<dbReference type="Pfam" id="PF01551">
    <property type="entry name" value="Peptidase_M23"/>
    <property type="match status" value="1"/>
</dbReference>
<accession>A0A245ZQS1</accession>
<evidence type="ECO:0000313" key="4">
    <source>
        <dbReference type="EMBL" id="OWK32095.1"/>
    </source>
</evidence>
<evidence type="ECO:0000256" key="2">
    <source>
        <dbReference type="SAM" id="SignalP"/>
    </source>
</evidence>
<evidence type="ECO:0000313" key="5">
    <source>
        <dbReference type="Proteomes" id="UP000197783"/>
    </source>
</evidence>
<dbReference type="Gene3D" id="2.70.70.10">
    <property type="entry name" value="Glucose Permease (Domain IIA)"/>
    <property type="match status" value="1"/>
</dbReference>
<sequence>MRVGLTAMLTGAAMLLASATAAPDRLSIERERLRAAKAEATQAAARAADLERRAAAERGAVAKAQAEEAAVGARIDRAEATVAAARARVAIIEGLLEQQRATLGERQKPVAKLIAALSSLARRPVAAVIVQPGSVTDLVHVRAVLGSTLPVIRRETAGLREELAQSRRLRAAAALAAAGLEESRRALIAERQALAAVRARHASAAVQLNRDALVQSDRAIALGEEARDIIDRVTAIGETEAKLGELAQLPGPPRSIVPPELRTPAYRLAVGGRLVTGYGEVSENGVRSRGLTFAVGERAIVRAPAAGQVILSRPFRGYGTIVIIDHGNGWNSLITGIGEATVKRGAQVGAGDTIGRAPTGGEPMVTVELRRQGRPVDMTGLIG</sequence>
<reference evidence="4 5" key="1">
    <citation type="submission" date="2017-03" db="EMBL/GenBank/DDBJ databases">
        <title>Genome sequence of Sphingomonas mucosissima DSM 17494.</title>
        <authorList>
            <person name="Poehlein A."/>
            <person name="Wuebbeler J.H."/>
            <person name="Steinbuechel A."/>
            <person name="Daniel R."/>
        </authorList>
    </citation>
    <scope>NUCLEOTIDE SEQUENCE [LARGE SCALE GENOMIC DNA]</scope>
    <source>
        <strain evidence="4 5">DSM 17494</strain>
    </source>
</reference>
<organism evidence="4 5">
    <name type="scientific">Sphingomonas mucosissima</name>
    <dbReference type="NCBI Taxonomy" id="370959"/>
    <lineage>
        <taxon>Bacteria</taxon>
        <taxon>Pseudomonadati</taxon>
        <taxon>Pseudomonadota</taxon>
        <taxon>Alphaproteobacteria</taxon>
        <taxon>Sphingomonadales</taxon>
        <taxon>Sphingomonadaceae</taxon>
        <taxon>Sphingomonas</taxon>
    </lineage>
</organism>
<proteinExistence type="predicted"/>
<dbReference type="EMBL" id="NBBJ01000001">
    <property type="protein sequence ID" value="OWK32095.1"/>
    <property type="molecule type" value="Genomic_DNA"/>
</dbReference>
<dbReference type="InterPro" id="IPR050570">
    <property type="entry name" value="Cell_wall_metabolism_enzyme"/>
</dbReference>
<keyword evidence="2" id="KW-0732">Signal</keyword>
<dbReference type="InterPro" id="IPR016047">
    <property type="entry name" value="M23ase_b-sheet_dom"/>
</dbReference>
<dbReference type="PANTHER" id="PTHR21666:SF270">
    <property type="entry name" value="MUREIN HYDROLASE ACTIVATOR ENVC"/>
    <property type="match status" value="1"/>
</dbReference>
<feature type="domain" description="M23ase beta-sheet core" evidence="3">
    <location>
        <begin position="288"/>
        <end position="377"/>
    </location>
</feature>
<keyword evidence="4" id="KW-0378">Hydrolase</keyword>
<keyword evidence="5" id="KW-1185">Reference proteome</keyword>
<gene>
    <name evidence="4" type="primary">envC</name>
    <name evidence="4" type="ORF">SPMU_04160</name>
</gene>